<evidence type="ECO:0000313" key="1">
    <source>
        <dbReference type="EMBL" id="BDR91036.1"/>
    </source>
</evidence>
<dbReference type="Proteomes" id="UP001060771">
    <property type="component" value="Chromosome"/>
</dbReference>
<evidence type="ECO:0000313" key="2">
    <source>
        <dbReference type="EMBL" id="GGI80298.1"/>
    </source>
</evidence>
<accession>A0A830EAH1</accession>
<dbReference type="GeneID" id="76205683"/>
<keyword evidence="4" id="KW-1185">Reference proteome</keyword>
<protein>
    <submittedName>
        <fullName evidence="2">Uncharacterized protein</fullName>
    </submittedName>
</protein>
<evidence type="ECO:0000313" key="4">
    <source>
        <dbReference type="Proteomes" id="UP001060771"/>
    </source>
</evidence>
<dbReference type="AlphaFoldDB" id="A0A830EAH1"/>
<organism evidence="2 3">
    <name type="scientific">Vulcanisaeta souniana JCM 11219</name>
    <dbReference type="NCBI Taxonomy" id="1293586"/>
    <lineage>
        <taxon>Archaea</taxon>
        <taxon>Thermoproteota</taxon>
        <taxon>Thermoprotei</taxon>
        <taxon>Thermoproteales</taxon>
        <taxon>Thermoproteaceae</taxon>
        <taxon>Vulcanisaeta</taxon>
    </lineage>
</organism>
<dbReference type="EMBL" id="AP026830">
    <property type="protein sequence ID" value="BDR91036.1"/>
    <property type="molecule type" value="Genomic_DNA"/>
</dbReference>
<reference evidence="1" key="4">
    <citation type="journal article" date="2023" name="Microbiol. Resour. Announc.">
        <title>Complete Genome Sequence of Vulcanisaeta souniana Strain IC-059, a Hyperthermophilic Archaeon Isolated from Hot Spring Water in Japan.</title>
        <authorList>
            <person name="Kato S."/>
            <person name="Itoh T."/>
            <person name="Wu L."/>
            <person name="Ma J."/>
            <person name="Ohkuma M."/>
        </authorList>
    </citation>
    <scope>NUCLEOTIDE SEQUENCE</scope>
    <source>
        <strain evidence="1">JCM 11219</strain>
    </source>
</reference>
<dbReference type="Proteomes" id="UP000657075">
    <property type="component" value="Unassembled WGS sequence"/>
</dbReference>
<dbReference type="EMBL" id="BMNM01000006">
    <property type="protein sequence ID" value="GGI80298.1"/>
    <property type="molecule type" value="Genomic_DNA"/>
</dbReference>
<reference evidence="2" key="2">
    <citation type="submission" date="2020-09" db="EMBL/GenBank/DDBJ databases">
        <authorList>
            <person name="Sun Q."/>
            <person name="Ohkuma M."/>
        </authorList>
    </citation>
    <scope>NUCLEOTIDE SEQUENCE</scope>
    <source>
        <strain evidence="2">JCM 11219</strain>
    </source>
</reference>
<dbReference type="RefSeq" id="WP_264890742.1">
    <property type="nucleotide sequence ID" value="NZ_AP026830.1"/>
</dbReference>
<name>A0A830EAH1_9CREN</name>
<reference evidence="4" key="3">
    <citation type="submission" date="2022-09" db="EMBL/GenBank/DDBJ databases">
        <title>Complete genome sequence of Vulcanisaeta souniana.</title>
        <authorList>
            <person name="Kato S."/>
            <person name="Itoh T."/>
            <person name="Ohkuma M."/>
        </authorList>
    </citation>
    <scope>NUCLEOTIDE SEQUENCE [LARGE SCALE GENOMIC DNA]</scope>
    <source>
        <strain evidence="4">JCM 11219</strain>
    </source>
</reference>
<gene>
    <name evidence="2" type="ORF">GCM10007112_16440</name>
    <name evidence="1" type="ORF">Vsou_01290</name>
</gene>
<sequence length="44" mass="5132">MPSDDADMAKVDEKRRRWVEDTVKENPVLVRLDGGFCNRCVHSR</sequence>
<reference evidence="2" key="1">
    <citation type="journal article" date="2014" name="Int. J. Syst. Evol. Microbiol.">
        <title>Complete genome sequence of Corynebacterium casei LMG S-19264T (=DSM 44701T), isolated from a smear-ripened cheese.</title>
        <authorList>
            <consortium name="US DOE Joint Genome Institute (JGI-PGF)"/>
            <person name="Walter F."/>
            <person name="Albersmeier A."/>
            <person name="Kalinowski J."/>
            <person name="Ruckert C."/>
        </authorList>
    </citation>
    <scope>NUCLEOTIDE SEQUENCE</scope>
    <source>
        <strain evidence="2">JCM 11219</strain>
    </source>
</reference>
<proteinExistence type="predicted"/>
<evidence type="ECO:0000313" key="3">
    <source>
        <dbReference type="Proteomes" id="UP000657075"/>
    </source>
</evidence>